<evidence type="ECO:0000313" key="2">
    <source>
        <dbReference type="Proteomes" id="UP000251956"/>
    </source>
</evidence>
<organism evidence="1 2">
    <name type="scientific">Mesorhizobium atlanticum</name>
    <dbReference type="NCBI Taxonomy" id="2233532"/>
    <lineage>
        <taxon>Bacteria</taxon>
        <taxon>Pseudomonadati</taxon>
        <taxon>Pseudomonadota</taxon>
        <taxon>Alphaproteobacteria</taxon>
        <taxon>Hyphomicrobiales</taxon>
        <taxon>Phyllobacteriaceae</taxon>
        <taxon>Mesorhizobium</taxon>
    </lineage>
</organism>
<dbReference type="RefSeq" id="WP_112127875.1">
    <property type="nucleotide sequence ID" value="NZ_QMBQ01000004.1"/>
</dbReference>
<name>A0A330GQS3_9HYPH</name>
<sequence length="143" mass="16041">MSIIVCKIDDVWQEWHGYRTVQKMVSTYTAVYGDGRQVETQCDPYPIEVQIDGDRLQEIYDQGIWSLEEVEAVGAKIALPFEVPEGMQIVGDPTYADVDGIVRQMFAIEAVPPAPPEPSPEQKLDRLLGEYGLTKEDLRGLLA</sequence>
<evidence type="ECO:0000313" key="1">
    <source>
        <dbReference type="EMBL" id="RAZ75848.1"/>
    </source>
</evidence>
<dbReference type="OrthoDB" id="8100200at2"/>
<keyword evidence="2" id="KW-1185">Reference proteome</keyword>
<dbReference type="EMBL" id="QMBQ01000004">
    <property type="protein sequence ID" value="RAZ75848.1"/>
    <property type="molecule type" value="Genomic_DNA"/>
</dbReference>
<protein>
    <submittedName>
        <fullName evidence="1">Uncharacterized protein</fullName>
    </submittedName>
</protein>
<comment type="caution">
    <text evidence="1">The sequence shown here is derived from an EMBL/GenBank/DDBJ whole genome shotgun (WGS) entry which is preliminary data.</text>
</comment>
<dbReference type="Proteomes" id="UP000251956">
    <property type="component" value="Unassembled WGS sequence"/>
</dbReference>
<reference evidence="1 2" key="1">
    <citation type="submission" date="2018-07" db="EMBL/GenBank/DDBJ databases">
        <title>Diversity of Mesorhizobium strains in Brazil.</title>
        <authorList>
            <person name="Helene L.C.F."/>
            <person name="Dall'Agnol R."/>
            <person name="Delamuta J.R.M."/>
            <person name="Hungria M."/>
        </authorList>
    </citation>
    <scope>NUCLEOTIDE SEQUENCE [LARGE SCALE GENOMIC DNA]</scope>
    <source>
        <strain evidence="1 2">CNPSo 3140</strain>
    </source>
</reference>
<proteinExistence type="predicted"/>
<accession>A0A330GQS3</accession>
<dbReference type="AlphaFoldDB" id="A0A330GQS3"/>
<gene>
    <name evidence="1" type="ORF">DPM35_13955</name>
</gene>